<gene>
    <name evidence="2" type="ORF">Sangu_0834600</name>
</gene>
<dbReference type="InterPro" id="IPR001563">
    <property type="entry name" value="Peptidase_S10"/>
</dbReference>
<dbReference type="EMBL" id="JACGWK010000004">
    <property type="protein sequence ID" value="KAL0359852.1"/>
    <property type="molecule type" value="Genomic_DNA"/>
</dbReference>
<dbReference type="GO" id="GO:0006508">
    <property type="term" value="P:proteolysis"/>
    <property type="evidence" value="ECO:0007669"/>
    <property type="project" value="InterPro"/>
</dbReference>
<dbReference type="Pfam" id="PF00450">
    <property type="entry name" value="Peptidase_S10"/>
    <property type="match status" value="1"/>
</dbReference>
<protein>
    <recommendedName>
        <fullName evidence="3">Transposase</fullName>
    </recommendedName>
</protein>
<name>A0AAW2PWJ6_9LAMI</name>
<dbReference type="Gene3D" id="3.40.50.1820">
    <property type="entry name" value="alpha/beta hydrolase"/>
    <property type="match status" value="1"/>
</dbReference>
<comment type="similarity">
    <text evidence="1">Belongs to the peptidase S10 family.</text>
</comment>
<dbReference type="AlphaFoldDB" id="A0AAW2PWJ6"/>
<comment type="caution">
    <text evidence="2">The sequence shown here is derived from an EMBL/GenBank/DDBJ whole genome shotgun (WGS) entry which is preliminary data.</text>
</comment>
<reference evidence="2" key="1">
    <citation type="submission" date="2020-06" db="EMBL/GenBank/DDBJ databases">
        <authorList>
            <person name="Li T."/>
            <person name="Hu X."/>
            <person name="Zhang T."/>
            <person name="Song X."/>
            <person name="Zhang H."/>
            <person name="Dai N."/>
            <person name="Sheng W."/>
            <person name="Hou X."/>
            <person name="Wei L."/>
        </authorList>
    </citation>
    <scope>NUCLEOTIDE SEQUENCE</scope>
    <source>
        <strain evidence="2">G01</strain>
        <tissue evidence="2">Leaf</tissue>
    </source>
</reference>
<evidence type="ECO:0008006" key="3">
    <source>
        <dbReference type="Google" id="ProtNLM"/>
    </source>
</evidence>
<evidence type="ECO:0000256" key="1">
    <source>
        <dbReference type="ARBA" id="ARBA00009431"/>
    </source>
</evidence>
<accession>A0AAW2PWJ6</accession>
<dbReference type="InterPro" id="IPR029058">
    <property type="entry name" value="AB_hydrolase_fold"/>
</dbReference>
<dbReference type="GO" id="GO:0004185">
    <property type="term" value="F:serine-type carboxypeptidase activity"/>
    <property type="evidence" value="ECO:0007669"/>
    <property type="project" value="InterPro"/>
</dbReference>
<sequence length="187" mass="21545">MNTLCVDDLKKINQCLAKIYQPHILEPWCDEALWASKRRGIMSLYPSSVDEITIDFIQSVVARKKKEWCREDNAFFSHSWANDKAVQKALSVREGTQWVRCNQTLRHNKPGPSGKIPYKKDVPSTLGYHKKFTQTNARVLVFREVVIQIQNSDPKKASLCSTDGFVKSNFKMMFSGKYCQDGELYTE</sequence>
<reference evidence="2" key="2">
    <citation type="journal article" date="2024" name="Plant">
        <title>Genomic evolution and insights into agronomic trait innovations of Sesamum species.</title>
        <authorList>
            <person name="Miao H."/>
            <person name="Wang L."/>
            <person name="Qu L."/>
            <person name="Liu H."/>
            <person name="Sun Y."/>
            <person name="Le M."/>
            <person name="Wang Q."/>
            <person name="Wei S."/>
            <person name="Zheng Y."/>
            <person name="Lin W."/>
            <person name="Duan Y."/>
            <person name="Cao H."/>
            <person name="Xiong S."/>
            <person name="Wang X."/>
            <person name="Wei L."/>
            <person name="Li C."/>
            <person name="Ma Q."/>
            <person name="Ju M."/>
            <person name="Zhao R."/>
            <person name="Li G."/>
            <person name="Mu C."/>
            <person name="Tian Q."/>
            <person name="Mei H."/>
            <person name="Zhang T."/>
            <person name="Gao T."/>
            <person name="Zhang H."/>
        </authorList>
    </citation>
    <scope>NUCLEOTIDE SEQUENCE</scope>
    <source>
        <strain evidence="2">G01</strain>
    </source>
</reference>
<evidence type="ECO:0000313" key="2">
    <source>
        <dbReference type="EMBL" id="KAL0359852.1"/>
    </source>
</evidence>
<proteinExistence type="inferred from homology"/>
<organism evidence="2">
    <name type="scientific">Sesamum angustifolium</name>
    <dbReference type="NCBI Taxonomy" id="2727405"/>
    <lineage>
        <taxon>Eukaryota</taxon>
        <taxon>Viridiplantae</taxon>
        <taxon>Streptophyta</taxon>
        <taxon>Embryophyta</taxon>
        <taxon>Tracheophyta</taxon>
        <taxon>Spermatophyta</taxon>
        <taxon>Magnoliopsida</taxon>
        <taxon>eudicotyledons</taxon>
        <taxon>Gunneridae</taxon>
        <taxon>Pentapetalae</taxon>
        <taxon>asterids</taxon>
        <taxon>lamiids</taxon>
        <taxon>Lamiales</taxon>
        <taxon>Pedaliaceae</taxon>
        <taxon>Sesamum</taxon>
    </lineage>
</organism>